<feature type="compositionally biased region" description="Low complexity" evidence="1">
    <location>
        <begin position="781"/>
        <end position="796"/>
    </location>
</feature>
<sequence>MGLDDVDLWRQALPPELFPLMERWAQTLPGTLGLHGRFTGGRGRTPVLLVEWPETDRHKRLVCLKTFRGTERIKAFRTAYSDVPTEFRMHLVEYLDEYPLGHDWTAVTLGIAGGDLGTFRPLTDIRKEERFGDVLESIVRSMDGLNPEFEIERITTGAFLTRLLGDRQSTIRDRLTRLNVDARLLPLVLLDDQRLAAHQLASVLVGRVHGDLNEGNIVLPTKPRLEPDRFILLDADHYATDGIVAYDAMHLLVAIAVNSIVDARLGAAGRDDIIQIIVNPDALPTTSSPLVTEFQRISQAVHRGCDARPLIRGYGHYWRHQKLLALVAIGLIHTSRDLPGDDPDAARQWCLALATEAAKVYLATIGQHHWYVPTTQSVTGPAPAAEQVRRKRALRQEAFDAVVSNQMQGVLRTRLARVRRAGKSGLQSMSRLTRAAIIMVIVALVGTIAVYAFQNRSPGIDTLDLVYVMRPFNQPYQVTIKQADGKTHRIQAKGPVKLAERIPSGWVIGTATTDVRTGSQGEEPTRIVMLSNDGTERELITTTLGGQPVINRAATRILIHNAEKGTYDVYDLPGGSHLGEARSDEYFGAGFAGNAVIMARHGAQPTWYDVWVPEAGPFDLVAQSEKFNGFVGSLPGGRALFTQDDCLLDVKPLESMRILRRMCKLGDLNPATTSFRLSSDGRWLIGAIRPLTQGGQNHLIVARVEDLLKNATVAGELPLTQGFTETIFLGPGLVLFKTENDFTACVLDKRVCERQELPMLDGQSPFIVRGSTTTFDPDDGIPSIRSSQSSAPRQPSTPVPSAGGGGGHAVG</sequence>
<evidence type="ECO:0000313" key="3">
    <source>
        <dbReference type="Proteomes" id="UP000482800"/>
    </source>
</evidence>
<comment type="caution">
    <text evidence="2">The sequence shown here is derived from an EMBL/GenBank/DDBJ whole genome shotgun (WGS) entry which is preliminary data.</text>
</comment>
<organism evidence="2 3">
    <name type="scientific">Phytohabitans houttuyneae</name>
    <dbReference type="NCBI Taxonomy" id="1076126"/>
    <lineage>
        <taxon>Bacteria</taxon>
        <taxon>Bacillati</taxon>
        <taxon>Actinomycetota</taxon>
        <taxon>Actinomycetes</taxon>
        <taxon>Micromonosporales</taxon>
        <taxon>Micromonosporaceae</taxon>
    </lineage>
</organism>
<feature type="compositionally biased region" description="Gly residues" evidence="1">
    <location>
        <begin position="802"/>
        <end position="811"/>
    </location>
</feature>
<dbReference type="Proteomes" id="UP000482800">
    <property type="component" value="Unassembled WGS sequence"/>
</dbReference>
<reference evidence="2 3" key="2">
    <citation type="submission" date="2020-03" db="EMBL/GenBank/DDBJ databases">
        <authorList>
            <person name="Ichikawa N."/>
            <person name="Kimura A."/>
            <person name="Kitahashi Y."/>
            <person name="Uohara A."/>
        </authorList>
    </citation>
    <scope>NUCLEOTIDE SEQUENCE [LARGE SCALE GENOMIC DNA]</scope>
    <source>
        <strain evidence="2 3">NBRC 108639</strain>
    </source>
</reference>
<proteinExistence type="predicted"/>
<feature type="region of interest" description="Disordered" evidence="1">
    <location>
        <begin position="768"/>
        <end position="811"/>
    </location>
</feature>
<protein>
    <submittedName>
        <fullName evidence="2">Uncharacterized protein</fullName>
    </submittedName>
</protein>
<gene>
    <name evidence="2" type="ORF">Phou_061040</name>
</gene>
<evidence type="ECO:0000256" key="1">
    <source>
        <dbReference type="SAM" id="MobiDB-lite"/>
    </source>
</evidence>
<evidence type="ECO:0000313" key="2">
    <source>
        <dbReference type="EMBL" id="GFJ81924.1"/>
    </source>
</evidence>
<name>A0A6V8KDR1_9ACTN</name>
<dbReference type="AlphaFoldDB" id="A0A6V8KDR1"/>
<accession>A0A6V8KDR1</accession>
<keyword evidence="3" id="KW-1185">Reference proteome</keyword>
<reference evidence="2 3" key="1">
    <citation type="submission" date="2020-03" db="EMBL/GenBank/DDBJ databases">
        <title>Whole genome shotgun sequence of Phytohabitans houttuyneae NBRC 108639.</title>
        <authorList>
            <person name="Komaki H."/>
            <person name="Tamura T."/>
        </authorList>
    </citation>
    <scope>NUCLEOTIDE SEQUENCE [LARGE SCALE GENOMIC DNA]</scope>
    <source>
        <strain evidence="2 3">NBRC 108639</strain>
    </source>
</reference>
<dbReference type="EMBL" id="BLPF01000002">
    <property type="protein sequence ID" value="GFJ81924.1"/>
    <property type="molecule type" value="Genomic_DNA"/>
</dbReference>